<dbReference type="InterPro" id="IPR004516">
    <property type="entry name" value="HisRS/HisZ"/>
</dbReference>
<comment type="pathway">
    <text evidence="2 8">Amino-acid biosynthesis; L-histidine biosynthesis; L-histidine from 5-phospho-alpha-D-ribose 1-diphosphate: step 1/9.</text>
</comment>
<dbReference type="GO" id="GO:0000105">
    <property type="term" value="P:L-histidine biosynthetic process"/>
    <property type="evidence" value="ECO:0007669"/>
    <property type="project" value="UniProtKB-UniRule"/>
</dbReference>
<evidence type="ECO:0000313" key="10">
    <source>
        <dbReference type="EMBL" id="QGG79379.1"/>
    </source>
</evidence>
<keyword evidence="8" id="KW-0028">Amino-acid biosynthesis</keyword>
<keyword evidence="6 8" id="KW-0963">Cytoplasm</keyword>
<proteinExistence type="inferred from homology"/>
<dbReference type="Proteomes" id="UP000388235">
    <property type="component" value="Chromosome"/>
</dbReference>
<dbReference type="UniPathway" id="UPA00031">
    <property type="reaction ID" value="UER00006"/>
</dbReference>
<evidence type="ECO:0000256" key="2">
    <source>
        <dbReference type="ARBA" id="ARBA00004667"/>
    </source>
</evidence>
<dbReference type="SUPFAM" id="SSF55681">
    <property type="entry name" value="Class II aaRS and biotin synthetases"/>
    <property type="match status" value="1"/>
</dbReference>
<dbReference type="GO" id="GO:0006427">
    <property type="term" value="P:histidyl-tRNA aminoacylation"/>
    <property type="evidence" value="ECO:0007669"/>
    <property type="project" value="TreeGrafter"/>
</dbReference>
<dbReference type="AlphaFoldDB" id="A0A5Q2Q5P9"/>
<comment type="subcellular location">
    <subcellularLocation>
        <location evidence="1 8">Cytoplasm</location>
    </subcellularLocation>
</comment>
<protein>
    <recommendedName>
        <fullName evidence="5 8">ATP phosphoribosyltransferase regulatory subunit</fullName>
    </recommendedName>
</protein>
<evidence type="ECO:0000256" key="6">
    <source>
        <dbReference type="ARBA" id="ARBA00022490"/>
    </source>
</evidence>
<dbReference type="Pfam" id="PF13393">
    <property type="entry name" value="tRNA-synt_His"/>
    <property type="match status" value="1"/>
</dbReference>
<dbReference type="NCBIfam" id="NF009086">
    <property type="entry name" value="PRK12421.1"/>
    <property type="match status" value="1"/>
</dbReference>
<gene>
    <name evidence="8" type="primary">hisZ</name>
    <name evidence="10" type="ORF">GH975_01880</name>
</gene>
<name>A0A5Q2Q5P9_9GAMM</name>
<evidence type="ECO:0000256" key="3">
    <source>
        <dbReference type="ARBA" id="ARBA00005539"/>
    </source>
</evidence>
<dbReference type="HAMAP" id="MF_00125">
    <property type="entry name" value="HisZ"/>
    <property type="match status" value="1"/>
</dbReference>
<reference evidence="10 11" key="1">
    <citation type="submission" date="2019-11" db="EMBL/GenBank/DDBJ databases">
        <authorList>
            <person name="Khan S.A."/>
            <person name="Jeon C.O."/>
            <person name="Chun B.H."/>
        </authorList>
    </citation>
    <scope>NUCLEOTIDE SEQUENCE [LARGE SCALE GENOMIC DNA]</scope>
    <source>
        <strain evidence="10 11">IMCC 1097</strain>
    </source>
</reference>
<feature type="domain" description="Class II Histidinyl-tRNA synthetase (HisRS)-like catalytic core" evidence="9">
    <location>
        <begin position="12"/>
        <end position="306"/>
    </location>
</feature>
<evidence type="ECO:0000256" key="7">
    <source>
        <dbReference type="ARBA" id="ARBA00025246"/>
    </source>
</evidence>
<keyword evidence="10" id="KW-0328">Glycosyltransferase</keyword>
<dbReference type="InterPro" id="IPR045864">
    <property type="entry name" value="aa-tRNA-synth_II/BPL/LPL"/>
</dbReference>
<dbReference type="GO" id="GO:0004821">
    <property type="term" value="F:histidine-tRNA ligase activity"/>
    <property type="evidence" value="ECO:0007669"/>
    <property type="project" value="TreeGrafter"/>
</dbReference>
<keyword evidence="10" id="KW-0808">Transferase</keyword>
<comment type="miscellaneous">
    <text evidence="8">This function is generally fulfilled by the C-terminal part of HisG, which is missing in some bacteria such as this one.</text>
</comment>
<dbReference type="Gene3D" id="3.30.930.10">
    <property type="entry name" value="Bira Bifunctional Protein, Domain 2"/>
    <property type="match status" value="1"/>
</dbReference>
<keyword evidence="11" id="KW-1185">Reference proteome</keyword>
<dbReference type="OrthoDB" id="9769617at2"/>
<sequence length="373" mass="39969">MPTSTTWLLPDGIDEAGPRAAAEIEHLRRVCLDRMRTFGYQMVIPPMVEFVDSLLTGVGRDLGLQTLKVTDQLSGRQLGIRADMTPQAARMDARTGEGINRLCYCGSTLKARPQKLGDSRAPIQIGAELFGHDGLGADLEILSLLLDLTDALGLPRLTLDVGHVDLYRLAIATVAADQTGEAERALAQKDSSQLAELALEPSVEASLLRLMHTQGGPDCLDALRDAFPGADDALDQCQTLAGALAGRVNLHFDFAEGRGSHYHTGLVFALYAPDEAAPLAQGGRYDAAGEAFGTRRAATGFSADLRLWQSHAKLGLAAPMPITAPNLEDPSLTEAIAALRMQGEIVITDFDGTATCTRRLRKTGTQWTIENAQ</sequence>
<dbReference type="InterPro" id="IPR004517">
    <property type="entry name" value="HisZ"/>
</dbReference>
<comment type="subunit">
    <text evidence="4 8">Heteromultimer composed of HisG and HisZ subunits.</text>
</comment>
<organism evidence="10 11">
    <name type="scientific">Litorivicinus lipolyticus</name>
    <dbReference type="NCBI Taxonomy" id="418701"/>
    <lineage>
        <taxon>Bacteria</taxon>
        <taxon>Pseudomonadati</taxon>
        <taxon>Pseudomonadota</taxon>
        <taxon>Gammaproteobacteria</taxon>
        <taxon>Oceanospirillales</taxon>
        <taxon>Litorivicinaceae</taxon>
        <taxon>Litorivicinus</taxon>
    </lineage>
</organism>
<keyword evidence="8" id="KW-0368">Histidine biosynthesis</keyword>
<comment type="similarity">
    <text evidence="3 8">Belongs to the class-II aminoacyl-tRNA synthetase family. HisZ subfamily.</text>
</comment>
<evidence type="ECO:0000313" key="11">
    <source>
        <dbReference type="Proteomes" id="UP000388235"/>
    </source>
</evidence>
<evidence type="ECO:0000256" key="5">
    <source>
        <dbReference type="ARBA" id="ARBA00020397"/>
    </source>
</evidence>
<evidence type="ECO:0000256" key="8">
    <source>
        <dbReference type="HAMAP-Rule" id="MF_00125"/>
    </source>
</evidence>
<evidence type="ECO:0000259" key="9">
    <source>
        <dbReference type="Pfam" id="PF13393"/>
    </source>
</evidence>
<dbReference type="KEGG" id="llp:GH975_01880"/>
<dbReference type="NCBIfam" id="NF008935">
    <property type="entry name" value="PRK12292.1-1"/>
    <property type="match status" value="1"/>
</dbReference>
<dbReference type="GO" id="GO:0016757">
    <property type="term" value="F:glycosyltransferase activity"/>
    <property type="evidence" value="ECO:0007669"/>
    <property type="project" value="UniProtKB-KW"/>
</dbReference>
<dbReference type="EMBL" id="CP045871">
    <property type="protein sequence ID" value="QGG79379.1"/>
    <property type="molecule type" value="Genomic_DNA"/>
</dbReference>
<evidence type="ECO:0000256" key="1">
    <source>
        <dbReference type="ARBA" id="ARBA00004496"/>
    </source>
</evidence>
<dbReference type="InterPro" id="IPR041715">
    <property type="entry name" value="HisRS-like_core"/>
</dbReference>
<dbReference type="RefSeq" id="WP_153712883.1">
    <property type="nucleotide sequence ID" value="NZ_CP045871.1"/>
</dbReference>
<dbReference type="PANTHER" id="PTHR43707">
    <property type="entry name" value="HISTIDYL-TRNA SYNTHETASE"/>
    <property type="match status" value="1"/>
</dbReference>
<evidence type="ECO:0000256" key="4">
    <source>
        <dbReference type="ARBA" id="ARBA00011496"/>
    </source>
</evidence>
<comment type="function">
    <text evidence="7 8">Required for the first step of histidine biosynthesis. May allow the feedback regulation of ATP phosphoribosyltransferase activity by histidine.</text>
</comment>
<dbReference type="GO" id="GO:0005737">
    <property type="term" value="C:cytoplasm"/>
    <property type="evidence" value="ECO:0007669"/>
    <property type="project" value="UniProtKB-SubCell"/>
</dbReference>
<dbReference type="PANTHER" id="PTHR43707:SF1">
    <property type="entry name" value="HISTIDINE--TRNA LIGASE, MITOCHONDRIAL-RELATED"/>
    <property type="match status" value="1"/>
</dbReference>
<accession>A0A5Q2Q5P9</accession>